<evidence type="ECO:0000313" key="3">
    <source>
        <dbReference type="Proteomes" id="UP000474957"/>
    </source>
</evidence>
<dbReference type="InterPro" id="IPR013216">
    <property type="entry name" value="Methyltransf_11"/>
</dbReference>
<proteinExistence type="predicted"/>
<keyword evidence="2" id="KW-0489">Methyltransferase</keyword>
<comment type="caution">
    <text evidence="2">The sequence shown here is derived from an EMBL/GenBank/DDBJ whole genome shotgun (WGS) entry which is preliminary data.</text>
</comment>
<accession>A0A6L5Z368</accession>
<reference evidence="2 3" key="1">
    <citation type="submission" date="2019-10" db="EMBL/GenBank/DDBJ databases">
        <title>Cognatihalovulum marinum gen. nov. sp. nov., a new member of the family Rhodobacteraceae isolated from deep seawater of the Northwest Indian Ocean.</title>
        <authorList>
            <person name="Ruan C."/>
            <person name="Wang J."/>
            <person name="Zheng X."/>
            <person name="Song L."/>
            <person name="Zhu Y."/>
            <person name="Huang Y."/>
            <person name="Lu Z."/>
            <person name="Du W."/>
            <person name="Huang L."/>
            <person name="Dai X."/>
        </authorList>
    </citation>
    <scope>NUCLEOTIDE SEQUENCE [LARGE SCALE GENOMIC DNA]</scope>
    <source>
        <strain evidence="2 3">2CG4</strain>
    </source>
</reference>
<dbReference type="GO" id="GO:0008757">
    <property type="term" value="F:S-adenosylmethionine-dependent methyltransferase activity"/>
    <property type="evidence" value="ECO:0007669"/>
    <property type="project" value="InterPro"/>
</dbReference>
<dbReference type="EMBL" id="WIND01000014">
    <property type="protein sequence ID" value="MSU90977.1"/>
    <property type="molecule type" value="Genomic_DNA"/>
</dbReference>
<dbReference type="InterPro" id="IPR029063">
    <property type="entry name" value="SAM-dependent_MTases_sf"/>
</dbReference>
<dbReference type="Proteomes" id="UP000474957">
    <property type="component" value="Unassembled WGS sequence"/>
</dbReference>
<dbReference type="Gene3D" id="3.40.50.150">
    <property type="entry name" value="Vaccinia Virus protein VP39"/>
    <property type="match status" value="1"/>
</dbReference>
<evidence type="ECO:0000259" key="1">
    <source>
        <dbReference type="Pfam" id="PF08241"/>
    </source>
</evidence>
<organism evidence="2 3">
    <name type="scientific">Halovulum marinum</name>
    <dbReference type="NCBI Taxonomy" id="2662447"/>
    <lineage>
        <taxon>Bacteria</taxon>
        <taxon>Pseudomonadati</taxon>
        <taxon>Pseudomonadota</taxon>
        <taxon>Alphaproteobacteria</taxon>
        <taxon>Rhodobacterales</taxon>
        <taxon>Paracoccaceae</taxon>
        <taxon>Halovulum</taxon>
    </lineage>
</organism>
<dbReference type="PANTHER" id="PTHR42912">
    <property type="entry name" value="METHYLTRANSFERASE"/>
    <property type="match status" value="1"/>
</dbReference>
<dbReference type="CDD" id="cd02440">
    <property type="entry name" value="AdoMet_MTases"/>
    <property type="match status" value="1"/>
</dbReference>
<dbReference type="GO" id="GO:0032259">
    <property type="term" value="P:methylation"/>
    <property type="evidence" value="ECO:0007669"/>
    <property type="project" value="UniProtKB-KW"/>
</dbReference>
<keyword evidence="2" id="KW-0808">Transferase</keyword>
<dbReference type="AlphaFoldDB" id="A0A6L5Z368"/>
<gene>
    <name evidence="2" type="ORF">GE300_15390</name>
</gene>
<name>A0A6L5Z368_9RHOB</name>
<sequence>MSPEPDPTLRRLLAELRATGGNRVLDIGCGAGALVRRLLAEGYDAAGIDPQAEPRDRARPGRVPGTLIRGVAEALPFAEGAFDAAVLLNALHHVPQPAMLPALREARRVLRPGGALLVVEPLAEGPFFAAMRPVEDETGIRAQALQALAAFAAQLGADLTRHERYDRASRFAGVAEFAAALLAVDPARAAAIDAHGPALERLFLAQAERTAGGYRLVQPLVLWAFRKP</sequence>
<dbReference type="Pfam" id="PF08241">
    <property type="entry name" value="Methyltransf_11"/>
    <property type="match status" value="1"/>
</dbReference>
<keyword evidence="3" id="KW-1185">Reference proteome</keyword>
<dbReference type="RefSeq" id="WP_154447672.1">
    <property type="nucleotide sequence ID" value="NZ_WIND01000014.1"/>
</dbReference>
<feature type="domain" description="Methyltransferase type 11" evidence="1">
    <location>
        <begin position="25"/>
        <end position="117"/>
    </location>
</feature>
<dbReference type="PANTHER" id="PTHR42912:SF93">
    <property type="entry name" value="N6-ADENOSINE-METHYLTRANSFERASE TMT1A"/>
    <property type="match status" value="1"/>
</dbReference>
<protein>
    <submittedName>
        <fullName evidence="2">Methyltransferase domain-containing protein</fullName>
    </submittedName>
</protein>
<dbReference type="InterPro" id="IPR050508">
    <property type="entry name" value="Methyltransf_Superfamily"/>
</dbReference>
<evidence type="ECO:0000313" key="2">
    <source>
        <dbReference type="EMBL" id="MSU90977.1"/>
    </source>
</evidence>
<dbReference type="SUPFAM" id="SSF53335">
    <property type="entry name" value="S-adenosyl-L-methionine-dependent methyltransferases"/>
    <property type="match status" value="1"/>
</dbReference>